<dbReference type="Proteomes" id="UP000280008">
    <property type="component" value="Unassembled WGS sequence"/>
</dbReference>
<evidence type="ECO:0000313" key="2">
    <source>
        <dbReference type="Proteomes" id="UP000280008"/>
    </source>
</evidence>
<accession>A0A495IC75</accession>
<dbReference type="RefSeq" id="WP_121367986.1">
    <property type="nucleotide sequence ID" value="NZ_RBKS01000001.1"/>
</dbReference>
<dbReference type="Gene3D" id="3.90.1140.10">
    <property type="entry name" value="Cyclic phosphodiesterase"/>
    <property type="match status" value="1"/>
</dbReference>
<dbReference type="InterPro" id="IPR009097">
    <property type="entry name" value="Cyclic_Pdiesterase"/>
</dbReference>
<comment type="caution">
    <text evidence="1">The sequence shown here is derived from an EMBL/GenBank/DDBJ whole genome shotgun (WGS) entry which is preliminary data.</text>
</comment>
<name>A0A495IC75_9MICO</name>
<sequence>MHSIELLLDPESDRAIRRQWARLADAGLPSQARHTGDTNAPHITLAARERLGAEFDVRLGAVAASLPVPVGLGALVVFGRPPRGLVLARLAVVTPRLLRLHAAVHEVLGDGPDAAHTLPGHWTPHVTLASRLTSAQLAEAVEVLRDDDAALAAAGATALRRWDSTARTVTPLTPAVQTG</sequence>
<dbReference type="AlphaFoldDB" id="A0A495IC75"/>
<dbReference type="EMBL" id="RBKS01000001">
    <property type="protein sequence ID" value="RKR73078.1"/>
    <property type="molecule type" value="Genomic_DNA"/>
</dbReference>
<evidence type="ECO:0000313" key="1">
    <source>
        <dbReference type="EMBL" id="RKR73078.1"/>
    </source>
</evidence>
<dbReference type="SUPFAM" id="SSF55144">
    <property type="entry name" value="LigT-like"/>
    <property type="match status" value="1"/>
</dbReference>
<proteinExistence type="predicted"/>
<gene>
    <name evidence="1" type="ORF">C8E83_0161</name>
</gene>
<organism evidence="1 2">
    <name type="scientific">Frondihabitans australicus</name>
    <dbReference type="NCBI Taxonomy" id="386892"/>
    <lineage>
        <taxon>Bacteria</taxon>
        <taxon>Bacillati</taxon>
        <taxon>Actinomycetota</taxon>
        <taxon>Actinomycetes</taxon>
        <taxon>Micrococcales</taxon>
        <taxon>Microbacteriaceae</taxon>
        <taxon>Frondihabitans</taxon>
    </lineage>
</organism>
<dbReference type="Pfam" id="PF13563">
    <property type="entry name" value="2_5_RNA_ligase2"/>
    <property type="match status" value="1"/>
</dbReference>
<reference evidence="1 2" key="1">
    <citation type="submission" date="2018-10" db="EMBL/GenBank/DDBJ databases">
        <title>Sequencing the genomes of 1000 actinobacteria strains.</title>
        <authorList>
            <person name="Klenk H.-P."/>
        </authorList>
    </citation>
    <scope>NUCLEOTIDE SEQUENCE [LARGE SCALE GENOMIC DNA]</scope>
    <source>
        <strain evidence="1 2">DSM 17894</strain>
    </source>
</reference>
<keyword evidence="1" id="KW-0436">Ligase</keyword>
<dbReference type="GO" id="GO:0016874">
    <property type="term" value="F:ligase activity"/>
    <property type="evidence" value="ECO:0007669"/>
    <property type="project" value="UniProtKB-KW"/>
</dbReference>
<protein>
    <submittedName>
        <fullName evidence="1">2'-5' RNA ligase</fullName>
    </submittedName>
</protein>
<keyword evidence="2" id="KW-1185">Reference proteome</keyword>
<dbReference type="OrthoDB" id="3397424at2"/>